<dbReference type="Pfam" id="PF13561">
    <property type="entry name" value="adh_short_C2"/>
    <property type="match status" value="1"/>
</dbReference>
<evidence type="ECO:0000313" key="4">
    <source>
        <dbReference type="EMBL" id="MDO7881572.1"/>
    </source>
</evidence>
<evidence type="ECO:0000256" key="2">
    <source>
        <dbReference type="ARBA" id="ARBA00023002"/>
    </source>
</evidence>
<dbReference type="InterPro" id="IPR036291">
    <property type="entry name" value="NAD(P)-bd_dom_sf"/>
</dbReference>
<accession>A0ABT9BMB7</accession>
<dbReference type="PANTHER" id="PTHR42760">
    <property type="entry name" value="SHORT-CHAIN DEHYDROGENASES/REDUCTASES FAMILY MEMBER"/>
    <property type="match status" value="1"/>
</dbReference>
<evidence type="ECO:0000313" key="5">
    <source>
        <dbReference type="Proteomes" id="UP001241072"/>
    </source>
</evidence>
<dbReference type="InterPro" id="IPR057326">
    <property type="entry name" value="KR_dom"/>
</dbReference>
<gene>
    <name evidence="4" type="ORF">Q5716_04950</name>
</gene>
<keyword evidence="5" id="KW-1185">Reference proteome</keyword>
<dbReference type="InterPro" id="IPR020904">
    <property type="entry name" value="Sc_DH/Rdtase_CS"/>
</dbReference>
<organism evidence="4 5">
    <name type="scientific">Antiquaquibacter soli</name>
    <dbReference type="NCBI Taxonomy" id="3064523"/>
    <lineage>
        <taxon>Bacteria</taxon>
        <taxon>Bacillati</taxon>
        <taxon>Actinomycetota</taxon>
        <taxon>Actinomycetes</taxon>
        <taxon>Micrococcales</taxon>
        <taxon>Microbacteriaceae</taxon>
        <taxon>Antiquaquibacter</taxon>
    </lineage>
</organism>
<dbReference type="SUPFAM" id="SSF51735">
    <property type="entry name" value="NAD(P)-binding Rossmann-fold domains"/>
    <property type="match status" value="1"/>
</dbReference>
<evidence type="ECO:0000259" key="3">
    <source>
        <dbReference type="SMART" id="SM00822"/>
    </source>
</evidence>
<comment type="similarity">
    <text evidence="1">Belongs to the short-chain dehydrogenases/reductases (SDR) family.</text>
</comment>
<reference evidence="4 5" key="1">
    <citation type="submission" date="2023-07" db="EMBL/GenBank/DDBJ databases">
        <title>Protaetiibacter sp. nov WY-16 isolated from soil.</title>
        <authorList>
            <person name="Liu B."/>
            <person name="Wan Y."/>
        </authorList>
    </citation>
    <scope>NUCLEOTIDE SEQUENCE [LARGE SCALE GENOMIC DNA]</scope>
    <source>
        <strain evidence="4 5">WY-16</strain>
    </source>
</reference>
<dbReference type="PROSITE" id="PS00061">
    <property type="entry name" value="ADH_SHORT"/>
    <property type="match status" value="1"/>
</dbReference>
<feature type="domain" description="Ketoreductase" evidence="3">
    <location>
        <begin position="13"/>
        <end position="195"/>
    </location>
</feature>
<protein>
    <submittedName>
        <fullName evidence="4">SDR family NAD(P)-dependent oxidoreductase</fullName>
    </submittedName>
</protein>
<dbReference type="InterPro" id="IPR002347">
    <property type="entry name" value="SDR_fam"/>
</dbReference>
<dbReference type="RefSeq" id="WP_305001980.1">
    <property type="nucleotide sequence ID" value="NZ_JAUQUB010000001.1"/>
</dbReference>
<name>A0ABT9BMB7_9MICO</name>
<dbReference type="Proteomes" id="UP001241072">
    <property type="component" value="Unassembled WGS sequence"/>
</dbReference>
<dbReference type="Gene3D" id="3.40.50.720">
    <property type="entry name" value="NAD(P)-binding Rossmann-like Domain"/>
    <property type="match status" value="1"/>
</dbReference>
<dbReference type="SMART" id="SM00822">
    <property type="entry name" value="PKS_KR"/>
    <property type="match status" value="1"/>
</dbReference>
<evidence type="ECO:0000256" key="1">
    <source>
        <dbReference type="ARBA" id="ARBA00006484"/>
    </source>
</evidence>
<proteinExistence type="inferred from homology"/>
<dbReference type="PANTHER" id="PTHR42760:SF133">
    <property type="entry name" value="3-OXOACYL-[ACYL-CARRIER-PROTEIN] REDUCTASE"/>
    <property type="match status" value="1"/>
</dbReference>
<dbReference type="PRINTS" id="PR00081">
    <property type="entry name" value="GDHRDH"/>
</dbReference>
<sequence>MTGPALGAGLDGRSVLVTGAAGGIGRAVAVAIAASGARVVASDHPAADLAGVLAALPGDGHRALPLDLADPAAIGTAVGAAADDGFLGLVHAGALLRREPVAAVTPESWDAQHEVNLRGTFFLVRSVGEALEARGRGGRIVTFSSIAWQSGPILGSDAYVASKAGVVALTRGFARSLGPAGVTVNCIAPGQIDTPMQSRGNTDETMAATAAACPLGRMGSPEEVAAVAVFLVSDHASFVSGATVNVSGGLLMY</sequence>
<keyword evidence="2" id="KW-0560">Oxidoreductase</keyword>
<comment type="caution">
    <text evidence="4">The sequence shown here is derived from an EMBL/GenBank/DDBJ whole genome shotgun (WGS) entry which is preliminary data.</text>
</comment>
<dbReference type="EMBL" id="JAUQUB010000001">
    <property type="protein sequence ID" value="MDO7881572.1"/>
    <property type="molecule type" value="Genomic_DNA"/>
</dbReference>